<proteinExistence type="predicted"/>
<comment type="caution">
    <text evidence="2">The sequence shown here is derived from an EMBL/GenBank/DDBJ whole genome shotgun (WGS) entry which is preliminary data.</text>
</comment>
<reference evidence="2" key="1">
    <citation type="submission" date="2022-08" db="EMBL/GenBank/DDBJ databases">
        <title>Novel sulphate-reducing endosymbionts in the free-living metamonad Anaeramoeba.</title>
        <authorList>
            <person name="Jerlstrom-Hultqvist J."/>
            <person name="Cepicka I."/>
            <person name="Gallot-Lavallee L."/>
            <person name="Salas-Leiva D."/>
            <person name="Curtis B.A."/>
            <person name="Zahonova K."/>
            <person name="Pipaliya S."/>
            <person name="Dacks J."/>
            <person name="Roger A.J."/>
        </authorList>
    </citation>
    <scope>NUCLEOTIDE SEQUENCE</scope>
    <source>
        <strain evidence="2">Busselton2</strain>
    </source>
</reference>
<organism evidence="2 3">
    <name type="scientific">Anaeramoeba flamelloides</name>
    <dbReference type="NCBI Taxonomy" id="1746091"/>
    <lineage>
        <taxon>Eukaryota</taxon>
        <taxon>Metamonada</taxon>
        <taxon>Anaeramoebidae</taxon>
        <taxon>Anaeramoeba</taxon>
    </lineage>
</organism>
<feature type="compositionally biased region" description="Acidic residues" evidence="1">
    <location>
        <begin position="263"/>
        <end position="279"/>
    </location>
</feature>
<evidence type="ECO:0000313" key="3">
    <source>
        <dbReference type="Proteomes" id="UP001146793"/>
    </source>
</evidence>
<dbReference type="AlphaFoldDB" id="A0AAV8A548"/>
<gene>
    <name evidence="2" type="ORF">M0812_01151</name>
</gene>
<dbReference type="EMBL" id="JANTQA010000015">
    <property type="protein sequence ID" value="KAJ3448669.1"/>
    <property type="molecule type" value="Genomic_DNA"/>
</dbReference>
<feature type="compositionally biased region" description="Low complexity" evidence="1">
    <location>
        <begin position="209"/>
        <end position="236"/>
    </location>
</feature>
<evidence type="ECO:0000313" key="2">
    <source>
        <dbReference type="EMBL" id="KAJ3448669.1"/>
    </source>
</evidence>
<name>A0AAV8A548_9EUKA</name>
<feature type="region of interest" description="Disordered" evidence="1">
    <location>
        <begin position="207"/>
        <end position="297"/>
    </location>
</feature>
<dbReference type="Proteomes" id="UP001146793">
    <property type="component" value="Unassembled WGS sequence"/>
</dbReference>
<evidence type="ECO:0000256" key="1">
    <source>
        <dbReference type="SAM" id="MobiDB-lite"/>
    </source>
</evidence>
<accession>A0AAV8A548</accession>
<sequence>MRNSKIFQTIENYDPKSLRKLIAIRKKKELKITKEEVLKWIQLLVNQQDLTFDQQRVTQKMENLTTFRVFLNQEMKLDLDQIFEPEKILQNPHKAEKYLLPSLKILMEKYQETGPFKNEKQEFRTVILLEEDLDLNFDYCKELIKQTETEKILKNIQPTVLIDNVVFNSIIKSKKSDDQENPNNYENTFSKEQAKKFKKKLKKIHLNYSSNDSGSSSSSNSKKSRDSNSSSESGSRSGSGSGSGSDSESNKEENHSNLSSDGNQDEDETEKEEEDESEEDKDKEKEKEEEGDENLNEEELIKIIQQIKKNTKDKKKKLRLIRNNETIVSKWLTKANKKLNYWDLEESKELQKAQNEKTVASKNLSGILSHYEYKPKNENESYLTSLMNYFSHHDNTEILPKQNDKSKSRIKDKQSDQTPNSILARLIKNDFQIKLFESFFFEYLMENDGTIPVERIIKRRTSDFGELHLENPTELINKGKKMIKRTCNRHYRAFKESEKWLQTGNCNWDISVDNSGNEIFRKGKLFLEELGFKILINGVGEIYKRKWKDQNLHLNVDNQRMRRFQLVDDNLNTVYIETKNPNDQSVEKEKKTENFTSWIRKLKRRRENKKNSNNKKNNNKNSAKKKNNLLNKQINLSVFPSLLQPWETEKSYFTTYYRIQKELIIGEKTLKDIMLAYWQKGTILFLIYIATGDDDTLEPGFFLIERNRFSFRVRMNKWYRFYFQKNWLIVQDKKQKNVFKIGKKKKKVFTPHYILTTKTTEETNLILLTVSYFFNLFQDNN</sequence>
<feature type="region of interest" description="Disordered" evidence="1">
    <location>
        <begin position="605"/>
        <end position="626"/>
    </location>
</feature>
<protein>
    <submittedName>
        <fullName evidence="2">Voltage-dependent calcium channel gamma subunit</fullName>
    </submittedName>
</protein>